<evidence type="ECO:0000313" key="15">
    <source>
        <dbReference type="EMBL" id="CAD7091969.1"/>
    </source>
</evidence>
<dbReference type="Gene3D" id="2.60.40.1520">
    <property type="entry name" value="Hemocyanin, C-terminal domain"/>
    <property type="match status" value="1"/>
</dbReference>
<dbReference type="Pfam" id="PF00372">
    <property type="entry name" value="Hemocyanin_M"/>
    <property type="match status" value="1"/>
</dbReference>
<dbReference type="AlphaFoldDB" id="A0A7R8Z045"/>
<proteinExistence type="inferred from homology"/>
<evidence type="ECO:0000256" key="2">
    <source>
        <dbReference type="ARBA" id="ARBA00004613"/>
    </source>
</evidence>
<organism evidence="15 16">
    <name type="scientific">Hermetia illucens</name>
    <name type="common">Black soldier fly</name>
    <dbReference type="NCBI Taxonomy" id="343691"/>
    <lineage>
        <taxon>Eukaryota</taxon>
        <taxon>Metazoa</taxon>
        <taxon>Ecdysozoa</taxon>
        <taxon>Arthropoda</taxon>
        <taxon>Hexapoda</taxon>
        <taxon>Insecta</taxon>
        <taxon>Pterygota</taxon>
        <taxon>Neoptera</taxon>
        <taxon>Endopterygota</taxon>
        <taxon>Diptera</taxon>
        <taxon>Brachycera</taxon>
        <taxon>Stratiomyomorpha</taxon>
        <taxon>Stratiomyidae</taxon>
        <taxon>Hermetiinae</taxon>
        <taxon>Hermetia</taxon>
    </lineage>
</organism>
<reference evidence="15 16" key="1">
    <citation type="submission" date="2020-11" db="EMBL/GenBank/DDBJ databases">
        <authorList>
            <person name="Wallbank WR R."/>
            <person name="Pardo Diaz C."/>
            <person name="Kozak K."/>
            <person name="Martin S."/>
            <person name="Jiggins C."/>
            <person name="Moest M."/>
            <person name="Warren A I."/>
            <person name="Generalovic N T."/>
            <person name="Byers J.R.P. K."/>
            <person name="Montejo-Kovacevich G."/>
            <person name="Yen C E."/>
        </authorList>
    </citation>
    <scope>NUCLEOTIDE SEQUENCE [LARGE SCALE GENOMIC DNA]</scope>
</reference>
<dbReference type="Proteomes" id="UP000594454">
    <property type="component" value="Chromosome 6"/>
</dbReference>
<dbReference type="InterPro" id="IPR002227">
    <property type="entry name" value="Tyrosinase_Cu-bd"/>
</dbReference>
<keyword evidence="5" id="KW-0964">Secreted</keyword>
<dbReference type="FunFam" id="1.20.1370.10:FF:000001">
    <property type="entry name" value="Phenoloxidase 2"/>
    <property type="match status" value="1"/>
</dbReference>
<evidence type="ECO:0000256" key="4">
    <source>
        <dbReference type="ARBA" id="ARBA00011906"/>
    </source>
</evidence>
<evidence type="ECO:0000256" key="3">
    <source>
        <dbReference type="ARBA" id="ARBA00009928"/>
    </source>
</evidence>
<dbReference type="SUPFAM" id="SSF48050">
    <property type="entry name" value="Hemocyanin, N-terminal domain"/>
    <property type="match status" value="1"/>
</dbReference>
<name>A0A7R8Z045_HERIL</name>
<comment type="catalytic activity">
    <reaction evidence="13">
        <text>L-tyrosine + O2 = L-dopaquinone + H2O</text>
        <dbReference type="Rhea" id="RHEA:18117"/>
        <dbReference type="ChEBI" id="CHEBI:15377"/>
        <dbReference type="ChEBI" id="CHEBI:15379"/>
        <dbReference type="ChEBI" id="CHEBI:57924"/>
        <dbReference type="ChEBI" id="CHEBI:58315"/>
        <dbReference type="EC" id="1.14.18.1"/>
    </reaction>
</comment>
<comment type="subcellular location">
    <subcellularLocation>
        <location evidence="2">Secreted</location>
    </subcellularLocation>
</comment>
<evidence type="ECO:0000256" key="7">
    <source>
        <dbReference type="ARBA" id="ARBA00023002"/>
    </source>
</evidence>
<comment type="similarity">
    <text evidence="3">Belongs to the tyrosinase family.</text>
</comment>
<dbReference type="PROSITE" id="PS00498">
    <property type="entry name" value="TYROSINASE_2"/>
    <property type="match status" value="1"/>
</dbReference>
<dbReference type="PANTHER" id="PTHR11511">
    <property type="entry name" value="LARVAL STORAGE PROTEIN/PHENOLOXIDASE"/>
    <property type="match status" value="1"/>
</dbReference>
<accession>A0A7R8Z045</accession>
<dbReference type="OMA" id="YYMHEQI"/>
<dbReference type="Pfam" id="PF03722">
    <property type="entry name" value="Hemocyanin_N"/>
    <property type="match status" value="1"/>
</dbReference>
<dbReference type="InterPro" id="IPR037020">
    <property type="entry name" value="Hemocyanin_C_sf"/>
</dbReference>
<evidence type="ECO:0000256" key="5">
    <source>
        <dbReference type="ARBA" id="ARBA00022525"/>
    </source>
</evidence>
<protein>
    <recommendedName>
        <fullName evidence="4">tyrosinase</fullName>
        <ecNumber evidence="4">1.14.18.1</ecNumber>
    </recommendedName>
</protein>
<comment type="catalytic activity">
    <reaction evidence="12">
        <text>2 L-dopa + O2 = 2 L-dopaquinone + 2 H2O</text>
        <dbReference type="Rhea" id="RHEA:34287"/>
        <dbReference type="ChEBI" id="CHEBI:15377"/>
        <dbReference type="ChEBI" id="CHEBI:15379"/>
        <dbReference type="ChEBI" id="CHEBI:57504"/>
        <dbReference type="ChEBI" id="CHEBI:57924"/>
        <dbReference type="EC" id="1.14.18.1"/>
    </reaction>
</comment>
<evidence type="ECO:0000256" key="9">
    <source>
        <dbReference type="ARBA" id="ARBA00023033"/>
    </source>
</evidence>
<keyword evidence="16" id="KW-1185">Reference proteome</keyword>
<dbReference type="OrthoDB" id="8119704at2759"/>
<comment type="cofactor">
    <cofactor evidence="1">
        <name>Cu(2+)</name>
        <dbReference type="ChEBI" id="CHEBI:29036"/>
    </cofactor>
</comment>
<dbReference type="PROSITE" id="PS00210">
    <property type="entry name" value="HEMOCYANIN_2"/>
    <property type="match status" value="1"/>
</dbReference>
<dbReference type="GO" id="GO:0042417">
    <property type="term" value="P:dopamine metabolic process"/>
    <property type="evidence" value="ECO:0007669"/>
    <property type="project" value="UniProtKB-ARBA"/>
</dbReference>
<dbReference type="GO" id="GO:0042438">
    <property type="term" value="P:melanin biosynthetic process"/>
    <property type="evidence" value="ECO:0007669"/>
    <property type="project" value="UniProtKB-KW"/>
</dbReference>
<evidence type="ECO:0000256" key="11">
    <source>
        <dbReference type="ARBA" id="ARBA00023157"/>
    </source>
</evidence>
<keyword evidence="10" id="KW-0470">Melanin biosynthesis</keyword>
<dbReference type="GO" id="GO:0046872">
    <property type="term" value="F:metal ion binding"/>
    <property type="evidence" value="ECO:0007669"/>
    <property type="project" value="UniProtKB-KW"/>
</dbReference>
<dbReference type="SUPFAM" id="SSF48056">
    <property type="entry name" value="Di-copper centre-containing domain"/>
    <property type="match status" value="1"/>
</dbReference>
<dbReference type="PANTHER" id="PTHR11511:SF4">
    <property type="entry name" value="PHENOLOXIDASE 2-RELATED"/>
    <property type="match status" value="1"/>
</dbReference>
<dbReference type="Gene3D" id="1.10.1280.10">
    <property type="entry name" value="Di-copper center containing domain from catechol oxidase"/>
    <property type="match status" value="1"/>
</dbReference>
<dbReference type="GO" id="GO:0004097">
    <property type="term" value="F:catechol oxidase activity"/>
    <property type="evidence" value="ECO:0007669"/>
    <property type="project" value="UniProtKB-ARBA"/>
</dbReference>
<dbReference type="InterPro" id="IPR013788">
    <property type="entry name" value="Hemocyanin/hexamerin"/>
</dbReference>
<keyword evidence="9" id="KW-0503">Monooxygenase</keyword>
<dbReference type="GO" id="GO:0005576">
    <property type="term" value="C:extracellular region"/>
    <property type="evidence" value="ECO:0007669"/>
    <property type="project" value="UniProtKB-SubCell"/>
</dbReference>
<dbReference type="InterPro" id="IPR000896">
    <property type="entry name" value="Hemocyanin/hexamerin_mid_dom"/>
</dbReference>
<dbReference type="InterPro" id="IPR008922">
    <property type="entry name" value="Di-copper_centre_dom_sf"/>
</dbReference>
<dbReference type="EMBL" id="LR899014">
    <property type="protein sequence ID" value="CAD7091969.1"/>
    <property type="molecule type" value="Genomic_DNA"/>
</dbReference>
<dbReference type="InParanoid" id="A0A7R8Z045"/>
<dbReference type="GO" id="GO:0004503">
    <property type="term" value="F:tyrosinase activity"/>
    <property type="evidence" value="ECO:0007669"/>
    <property type="project" value="UniProtKB-EC"/>
</dbReference>
<dbReference type="InterPro" id="IPR005204">
    <property type="entry name" value="Hemocyanin_N"/>
</dbReference>
<dbReference type="Gene3D" id="1.20.1370.10">
    <property type="entry name" value="Hemocyanin, N-terminal domain"/>
    <property type="match status" value="1"/>
</dbReference>
<evidence type="ECO:0000256" key="1">
    <source>
        <dbReference type="ARBA" id="ARBA00001973"/>
    </source>
</evidence>
<evidence type="ECO:0000259" key="14">
    <source>
        <dbReference type="PROSITE" id="PS00498"/>
    </source>
</evidence>
<gene>
    <name evidence="15" type="ORF">HERILL_LOCUS14364</name>
</gene>
<dbReference type="SUPFAM" id="SSF81296">
    <property type="entry name" value="E set domains"/>
    <property type="match status" value="1"/>
</dbReference>
<dbReference type="PRINTS" id="PR00187">
    <property type="entry name" value="HAEMOCYANIN"/>
</dbReference>
<keyword evidence="11" id="KW-1015">Disulfide bond</keyword>
<dbReference type="FunCoup" id="A0A7R8Z045">
    <property type="interactions" value="1"/>
</dbReference>
<dbReference type="FunFam" id="1.10.1280.10:FF:000004">
    <property type="entry name" value="Hemocyanin subunit 2"/>
    <property type="match status" value="1"/>
</dbReference>
<dbReference type="Pfam" id="PF03723">
    <property type="entry name" value="Hemocyanin_C"/>
    <property type="match status" value="1"/>
</dbReference>
<keyword evidence="7" id="KW-0560">Oxidoreductase</keyword>
<evidence type="ECO:0000256" key="8">
    <source>
        <dbReference type="ARBA" id="ARBA00023008"/>
    </source>
</evidence>
<dbReference type="EC" id="1.14.18.1" evidence="4"/>
<evidence type="ECO:0000256" key="10">
    <source>
        <dbReference type="ARBA" id="ARBA00023101"/>
    </source>
</evidence>
<dbReference type="InterPro" id="IPR005203">
    <property type="entry name" value="Hemocyanin_C"/>
</dbReference>
<feature type="domain" description="Tyrosinase copper-binding" evidence="14">
    <location>
        <begin position="398"/>
        <end position="409"/>
    </location>
</feature>
<sequence length="692" mass="80388">MANKNDLLLLFERPKEPIFMEKGAENAVFDVPHNFLTDRYRPIGTEVQNRFGMMAEKRIPVQNISIPSLAIPMSLGRNEQFSLFIPRHRRIAGRLIDIFVGVRSVQDLLSVAAYARDRVNPYLFNYALSVAVLHRPDTRDLNIPTFVQIFPDKFIDSQVMTRIREEASIVPERMRMPIVIPKDYTASDLDPEHRLWYFREDIGANLHHWHWHLVYPFEADREDIVRKDRRGELFYYMHEQLVARFNCERFSNDLARVQRFNNLRDPIPEGYFPKMDSLVASRAWPPRFDNTRLSDLNRELDQIKLDVADLERWRDRIFEAIHQGFVIDESGNRVELDEMNGIDILGNLIESSIISLNRQVYGDLHNMGHVFISYAHDPNHRHLESFGVMGDSATAMRDPVFYKWHAYIDDMFQEHKEVLQPYTTDQLGFQGVTISDVNVNTTDFPANTFQTFWQQSDVDLSRGLDFVPRGNVFARFTHLQHAPWTYTININNNASTGRLGTVRIFLGPKFDERGIEMLFRDQRLLMIELDKFVVSLRPGSNTIRRPSINSSVTIPFERTFRDLDSNRPADGTAEEMAFNFCGCGWPHNLLIPKGKPGGLTFELFVMVTDYEQDRVDQDLAGTCNDAVSYCGVRDRLYPDRKPMGFPFDRLPRSGGDRLTTFLTPNMFVREVNIFFTDRTVTRPTIQNAVQPQ</sequence>
<dbReference type="InterPro" id="IPR014756">
    <property type="entry name" value="Ig_E-set"/>
</dbReference>
<keyword evidence="8" id="KW-0186">Copper</keyword>
<dbReference type="GO" id="GO:0035011">
    <property type="term" value="P:melanotic encapsulation of foreign target"/>
    <property type="evidence" value="ECO:0007669"/>
    <property type="project" value="UniProtKB-ARBA"/>
</dbReference>
<evidence type="ECO:0000256" key="13">
    <source>
        <dbReference type="ARBA" id="ARBA00048881"/>
    </source>
</evidence>
<evidence type="ECO:0000256" key="6">
    <source>
        <dbReference type="ARBA" id="ARBA00022723"/>
    </source>
</evidence>
<dbReference type="FunFam" id="2.60.40.1520:FF:000001">
    <property type="entry name" value="Hemocyanin subunit 2"/>
    <property type="match status" value="1"/>
</dbReference>
<dbReference type="PROSITE" id="PS00209">
    <property type="entry name" value="HEMOCYANIN_1"/>
    <property type="match status" value="1"/>
</dbReference>
<evidence type="ECO:0000313" key="16">
    <source>
        <dbReference type="Proteomes" id="UP000594454"/>
    </source>
</evidence>
<dbReference type="InterPro" id="IPR036697">
    <property type="entry name" value="Hemocyanin_N_sf"/>
</dbReference>
<evidence type="ECO:0000256" key="12">
    <source>
        <dbReference type="ARBA" id="ARBA00048233"/>
    </source>
</evidence>
<keyword evidence="6" id="KW-0479">Metal-binding</keyword>